<organism evidence="12 13">
    <name type="scientific">Desulfonema limicola</name>
    <dbReference type="NCBI Taxonomy" id="45656"/>
    <lineage>
        <taxon>Bacteria</taxon>
        <taxon>Pseudomonadati</taxon>
        <taxon>Thermodesulfobacteriota</taxon>
        <taxon>Desulfobacteria</taxon>
        <taxon>Desulfobacterales</taxon>
        <taxon>Desulfococcaceae</taxon>
        <taxon>Desulfonema</taxon>
    </lineage>
</organism>
<dbReference type="PRINTS" id="PR00813">
    <property type="entry name" value="BCTERIALGSPG"/>
</dbReference>
<evidence type="ECO:0000259" key="11">
    <source>
        <dbReference type="Pfam" id="PF08334"/>
    </source>
</evidence>
<dbReference type="InterPro" id="IPR000983">
    <property type="entry name" value="Bac_GSPG_pilin"/>
</dbReference>
<evidence type="ECO:0000313" key="13">
    <source>
        <dbReference type="Proteomes" id="UP000663720"/>
    </source>
</evidence>
<evidence type="ECO:0000256" key="9">
    <source>
        <dbReference type="ARBA" id="ARBA00023136"/>
    </source>
</evidence>
<protein>
    <recommendedName>
        <fullName evidence="3">Type II secretion system core protein G</fullName>
    </recommendedName>
</protein>
<keyword evidence="4" id="KW-1003">Cell membrane</keyword>
<dbReference type="GO" id="GO:0015628">
    <property type="term" value="P:protein secretion by the type II secretion system"/>
    <property type="evidence" value="ECO:0007669"/>
    <property type="project" value="InterPro"/>
</dbReference>
<dbReference type="AlphaFoldDB" id="A0A975B7S3"/>
<name>A0A975B7S3_9BACT</name>
<keyword evidence="8 10" id="KW-1133">Transmembrane helix</keyword>
<dbReference type="Pfam" id="PF08334">
    <property type="entry name" value="T2SSG"/>
    <property type="match status" value="1"/>
</dbReference>
<dbReference type="KEGG" id="dli:dnl_24410"/>
<evidence type="ECO:0000256" key="10">
    <source>
        <dbReference type="SAM" id="Phobius"/>
    </source>
</evidence>
<feature type="transmembrane region" description="Helical" evidence="10">
    <location>
        <begin position="12"/>
        <end position="35"/>
    </location>
</feature>
<dbReference type="SUPFAM" id="SSF54523">
    <property type="entry name" value="Pili subunits"/>
    <property type="match status" value="1"/>
</dbReference>
<keyword evidence="13" id="KW-1185">Reference proteome</keyword>
<reference evidence="12" key="1">
    <citation type="journal article" date="2021" name="Microb. Physiol.">
        <title>Proteogenomic Insights into the Physiology of Marine, Sulfate-Reducing, Filamentous Desulfonema limicola and Desulfonema magnum.</title>
        <authorList>
            <person name="Schnaars V."/>
            <person name="Wohlbrand L."/>
            <person name="Scheve S."/>
            <person name="Hinrichs C."/>
            <person name="Reinhardt R."/>
            <person name="Rabus R."/>
        </authorList>
    </citation>
    <scope>NUCLEOTIDE SEQUENCE</scope>
    <source>
        <strain evidence="12">5ac10</strain>
    </source>
</reference>
<evidence type="ECO:0000256" key="7">
    <source>
        <dbReference type="ARBA" id="ARBA00022692"/>
    </source>
</evidence>
<keyword evidence="6" id="KW-0997">Cell inner membrane</keyword>
<dbReference type="Pfam" id="PF07963">
    <property type="entry name" value="N_methyl"/>
    <property type="match status" value="1"/>
</dbReference>
<evidence type="ECO:0000313" key="12">
    <source>
        <dbReference type="EMBL" id="QTA80150.1"/>
    </source>
</evidence>
<sequence>MKNKTSKEHGFTLIELLIVMVILGLLAALVGPRLFGHEGKSRQKTAKLQISNFETAVDTFRLDTGRFPTTEQGLNALRTAPQGMEKKWDGPYLPKAIPLDPWGNPYQYKSPSDHGDYEIISYGADGNPGGQGLDEDIVSWKNIGD</sequence>
<feature type="domain" description="Type II secretion system protein GspG C-terminal" evidence="11">
    <location>
        <begin position="34"/>
        <end position="140"/>
    </location>
</feature>
<gene>
    <name evidence="12" type="primary">gpsG2</name>
    <name evidence="12" type="ORF">dnl_24410</name>
</gene>
<dbReference type="InterPro" id="IPR045584">
    <property type="entry name" value="Pilin-like"/>
</dbReference>
<keyword evidence="7 10" id="KW-0812">Transmembrane</keyword>
<dbReference type="NCBIfam" id="TIGR02532">
    <property type="entry name" value="IV_pilin_GFxxxE"/>
    <property type="match status" value="1"/>
</dbReference>
<comment type="subcellular location">
    <subcellularLocation>
        <location evidence="1">Cell inner membrane</location>
        <topology evidence="1">Single-pass membrane protein</topology>
    </subcellularLocation>
</comment>
<dbReference type="EMBL" id="CP061799">
    <property type="protein sequence ID" value="QTA80150.1"/>
    <property type="molecule type" value="Genomic_DNA"/>
</dbReference>
<accession>A0A975B7S3</accession>
<evidence type="ECO:0000256" key="2">
    <source>
        <dbReference type="ARBA" id="ARBA00009984"/>
    </source>
</evidence>
<dbReference type="Proteomes" id="UP000663720">
    <property type="component" value="Chromosome"/>
</dbReference>
<dbReference type="Gene3D" id="3.30.700.10">
    <property type="entry name" value="Glycoprotein, Type 4 Pilin"/>
    <property type="match status" value="1"/>
</dbReference>
<dbReference type="PANTHER" id="PTHR30093:SF44">
    <property type="entry name" value="TYPE II SECRETION SYSTEM CORE PROTEIN G"/>
    <property type="match status" value="1"/>
</dbReference>
<dbReference type="RefSeq" id="WP_207691822.1">
    <property type="nucleotide sequence ID" value="NZ_CP061799.1"/>
</dbReference>
<evidence type="ECO:0000256" key="4">
    <source>
        <dbReference type="ARBA" id="ARBA00022475"/>
    </source>
</evidence>
<dbReference type="GO" id="GO:0015627">
    <property type="term" value="C:type II protein secretion system complex"/>
    <property type="evidence" value="ECO:0007669"/>
    <property type="project" value="InterPro"/>
</dbReference>
<keyword evidence="9 10" id="KW-0472">Membrane</keyword>
<dbReference type="NCBIfam" id="TIGR01710">
    <property type="entry name" value="typeII_sec_gspG"/>
    <property type="match status" value="1"/>
</dbReference>
<evidence type="ECO:0000256" key="6">
    <source>
        <dbReference type="ARBA" id="ARBA00022519"/>
    </source>
</evidence>
<keyword evidence="5" id="KW-0488">Methylation</keyword>
<dbReference type="InterPro" id="IPR013545">
    <property type="entry name" value="T2SS_protein-GspG_C"/>
</dbReference>
<dbReference type="PANTHER" id="PTHR30093">
    <property type="entry name" value="GENERAL SECRETION PATHWAY PROTEIN G"/>
    <property type="match status" value="1"/>
</dbReference>
<evidence type="ECO:0000256" key="5">
    <source>
        <dbReference type="ARBA" id="ARBA00022481"/>
    </source>
</evidence>
<dbReference type="GO" id="GO:0005886">
    <property type="term" value="C:plasma membrane"/>
    <property type="evidence" value="ECO:0007669"/>
    <property type="project" value="UniProtKB-SubCell"/>
</dbReference>
<proteinExistence type="inferred from homology"/>
<comment type="similarity">
    <text evidence="2">Belongs to the GSP G family.</text>
</comment>
<evidence type="ECO:0000256" key="1">
    <source>
        <dbReference type="ARBA" id="ARBA00004377"/>
    </source>
</evidence>
<evidence type="ECO:0000256" key="3">
    <source>
        <dbReference type="ARBA" id="ARBA00020042"/>
    </source>
</evidence>
<evidence type="ECO:0000256" key="8">
    <source>
        <dbReference type="ARBA" id="ARBA00022989"/>
    </source>
</evidence>
<dbReference type="InterPro" id="IPR010054">
    <property type="entry name" value="Type2_sec_GspG"/>
</dbReference>
<dbReference type="InterPro" id="IPR012902">
    <property type="entry name" value="N_methyl_site"/>
</dbReference>
<dbReference type="PROSITE" id="PS00409">
    <property type="entry name" value="PROKAR_NTER_METHYL"/>
    <property type="match status" value="1"/>
</dbReference>